<name>A0ABM6TED0_9CAUL</name>
<gene>
    <name evidence="3" type="ORF">B7G68_06170</name>
</gene>
<evidence type="ECO:0000313" key="3">
    <source>
        <dbReference type="EMBL" id="AVQ01476.1"/>
    </source>
</evidence>
<dbReference type="Gene3D" id="3.40.710.10">
    <property type="entry name" value="DD-peptidase/beta-lactamase superfamily"/>
    <property type="match status" value="1"/>
</dbReference>
<dbReference type="EMBL" id="CP027850">
    <property type="protein sequence ID" value="AVQ01476.1"/>
    <property type="molecule type" value="Genomic_DNA"/>
</dbReference>
<evidence type="ECO:0000313" key="4">
    <source>
        <dbReference type="Proteomes" id="UP000240527"/>
    </source>
</evidence>
<keyword evidence="1" id="KW-0732">Signal</keyword>
<evidence type="ECO:0000259" key="2">
    <source>
        <dbReference type="Pfam" id="PF00144"/>
    </source>
</evidence>
<dbReference type="InterPro" id="IPR012338">
    <property type="entry name" value="Beta-lactam/transpept-like"/>
</dbReference>
<protein>
    <submittedName>
        <fullName evidence="3">Serine hydrolase</fullName>
    </submittedName>
</protein>
<reference evidence="3 4" key="1">
    <citation type="journal article" date="2015" name="Biotechnol. Bioeng.">
        <title>Genome sequence and phenotypic characterization of Caulobacter segnis.</title>
        <authorList>
            <person name="Patel S."/>
            <person name="Fletcher B."/>
            <person name="Scott D.C."/>
            <person name="Ely B."/>
        </authorList>
    </citation>
    <scope>NUCLEOTIDE SEQUENCE [LARGE SCALE GENOMIC DNA]</scope>
    <source>
        <strain evidence="3 4">TK0059</strain>
    </source>
</reference>
<evidence type="ECO:0000256" key="1">
    <source>
        <dbReference type="SAM" id="SignalP"/>
    </source>
</evidence>
<sequence length="383" mass="41265">MRIRSAFAALGWAVVLAAASIGPASAASDDRKLDAEIDRLRDAGKIPGVAVALVENGKLAYVTARGVRNAKGDPLTPDTVMYAASVTKATFAYYVMMLVDEGKLDLDKPIATYLPKPLPDYKAYADLANDPRWREITPRMLMTHSAGFPNFRWLNPDEKLDIKFQPGSRYAYAGEGINLMQFVIEQGLGLNVGEEMNRRLFQPLGMTRSSMIWRDDFAGNLADGQDENGKWEPHDDRSSVKAAGSLDTTIGDMGKLAAAMASGWGLSAKARAEFAKPSLPIKSAHEFPTLTTEENPDNAKIGLAAGIGVVVFDGPQGPSFLKGGHNEITDNMLVCVGKGRRCVVILTNSGVGQRVIPALVKAALGETGAPWSWEYSRLPALTP</sequence>
<accession>A0ABM6TED0</accession>
<organism evidence="3 4">
    <name type="scientific">Caulobacter segnis</name>
    <dbReference type="NCBI Taxonomy" id="88688"/>
    <lineage>
        <taxon>Bacteria</taxon>
        <taxon>Pseudomonadati</taxon>
        <taxon>Pseudomonadota</taxon>
        <taxon>Alphaproteobacteria</taxon>
        <taxon>Caulobacterales</taxon>
        <taxon>Caulobacteraceae</taxon>
        <taxon>Caulobacter</taxon>
    </lineage>
</organism>
<dbReference type="Pfam" id="PF00144">
    <property type="entry name" value="Beta-lactamase"/>
    <property type="match status" value="1"/>
</dbReference>
<feature type="domain" description="Beta-lactamase-related" evidence="2">
    <location>
        <begin position="34"/>
        <end position="352"/>
    </location>
</feature>
<keyword evidence="4" id="KW-1185">Reference proteome</keyword>
<feature type="chain" id="PRO_5047394971" evidence="1">
    <location>
        <begin position="27"/>
        <end position="383"/>
    </location>
</feature>
<dbReference type="InterPro" id="IPR050789">
    <property type="entry name" value="Diverse_Enzym_Activities"/>
</dbReference>
<dbReference type="InterPro" id="IPR001466">
    <property type="entry name" value="Beta-lactam-related"/>
</dbReference>
<dbReference type="Proteomes" id="UP000240527">
    <property type="component" value="Chromosome"/>
</dbReference>
<dbReference type="RefSeq" id="WP_013078365.1">
    <property type="nucleotide sequence ID" value="NZ_CP027850.1"/>
</dbReference>
<dbReference type="PANTHER" id="PTHR43283:SF18">
    <property type="match status" value="1"/>
</dbReference>
<dbReference type="GO" id="GO:0016787">
    <property type="term" value="F:hydrolase activity"/>
    <property type="evidence" value="ECO:0007669"/>
    <property type="project" value="UniProtKB-KW"/>
</dbReference>
<feature type="signal peptide" evidence="1">
    <location>
        <begin position="1"/>
        <end position="26"/>
    </location>
</feature>
<proteinExistence type="predicted"/>
<dbReference type="PANTHER" id="PTHR43283">
    <property type="entry name" value="BETA-LACTAMASE-RELATED"/>
    <property type="match status" value="1"/>
</dbReference>
<keyword evidence="3" id="KW-0378">Hydrolase</keyword>
<dbReference type="SUPFAM" id="SSF56601">
    <property type="entry name" value="beta-lactamase/transpeptidase-like"/>
    <property type="match status" value="1"/>
</dbReference>